<sequence>MQPLESFMPISCVMHRMNLKFNRWIPHELIQADKDKRLRACSNLLEYQSKNKILDRIVYCNEKWIYFNNTGRKESSSAPCEPFGNVAKHNLTKKKEEEEEAFYLVGLLVLSTKIIWKRVKPLTVAYHLEETMKSLELQITAITLVF</sequence>
<accession>A0A087UFR4</accession>
<protein>
    <submittedName>
        <fullName evidence="1">Mariner Mos1 transposase</fullName>
    </submittedName>
</protein>
<dbReference type="InterPro" id="IPR052709">
    <property type="entry name" value="Transposase-MT_Hybrid"/>
</dbReference>
<dbReference type="AlphaFoldDB" id="A0A087UFR4"/>
<reference evidence="1 2" key="1">
    <citation type="submission" date="2013-11" db="EMBL/GenBank/DDBJ databases">
        <title>Genome sequencing of Stegodyphus mimosarum.</title>
        <authorList>
            <person name="Bechsgaard J."/>
        </authorList>
    </citation>
    <scope>NUCLEOTIDE SEQUENCE [LARGE SCALE GENOMIC DNA]</scope>
</reference>
<dbReference type="EMBL" id="KK119614">
    <property type="protein sequence ID" value="KFM76203.1"/>
    <property type="molecule type" value="Genomic_DNA"/>
</dbReference>
<dbReference type="GO" id="GO:0003676">
    <property type="term" value="F:nucleic acid binding"/>
    <property type="evidence" value="ECO:0007669"/>
    <property type="project" value="InterPro"/>
</dbReference>
<evidence type="ECO:0000313" key="2">
    <source>
        <dbReference type="Proteomes" id="UP000054359"/>
    </source>
</evidence>
<organism evidence="1 2">
    <name type="scientific">Stegodyphus mimosarum</name>
    <name type="common">African social velvet spider</name>
    <dbReference type="NCBI Taxonomy" id="407821"/>
    <lineage>
        <taxon>Eukaryota</taxon>
        <taxon>Metazoa</taxon>
        <taxon>Ecdysozoa</taxon>
        <taxon>Arthropoda</taxon>
        <taxon>Chelicerata</taxon>
        <taxon>Arachnida</taxon>
        <taxon>Araneae</taxon>
        <taxon>Araneomorphae</taxon>
        <taxon>Entelegynae</taxon>
        <taxon>Eresoidea</taxon>
        <taxon>Eresidae</taxon>
        <taxon>Stegodyphus</taxon>
    </lineage>
</organism>
<proteinExistence type="predicted"/>
<evidence type="ECO:0000313" key="1">
    <source>
        <dbReference type="EMBL" id="KFM76203.1"/>
    </source>
</evidence>
<dbReference type="Gene3D" id="3.30.420.10">
    <property type="entry name" value="Ribonuclease H-like superfamily/Ribonuclease H"/>
    <property type="match status" value="1"/>
</dbReference>
<dbReference type="InterPro" id="IPR036397">
    <property type="entry name" value="RNaseH_sf"/>
</dbReference>
<dbReference type="Proteomes" id="UP000054359">
    <property type="component" value="Unassembled WGS sequence"/>
</dbReference>
<gene>
    <name evidence="1" type="ORF">X975_19231</name>
</gene>
<keyword evidence="2" id="KW-1185">Reference proteome</keyword>
<dbReference type="PANTHER" id="PTHR46060">
    <property type="entry name" value="MARINER MOS1 TRANSPOSASE-LIKE PROTEIN"/>
    <property type="match status" value="1"/>
</dbReference>
<dbReference type="OrthoDB" id="616263at2759"/>
<dbReference type="PANTHER" id="PTHR46060:SF1">
    <property type="entry name" value="MARINER MOS1 TRANSPOSASE-LIKE PROTEIN"/>
    <property type="match status" value="1"/>
</dbReference>
<name>A0A087UFR4_STEMI</name>
<dbReference type="STRING" id="407821.A0A087UFR4"/>
<feature type="non-terminal residue" evidence="1">
    <location>
        <position position="146"/>
    </location>
</feature>